<dbReference type="Proteomes" id="UP000029085">
    <property type="component" value="Unassembled WGS sequence"/>
</dbReference>
<dbReference type="InterPro" id="IPR000073">
    <property type="entry name" value="AB_hydrolase_1"/>
</dbReference>
<dbReference type="SUPFAM" id="SSF53474">
    <property type="entry name" value="alpha/beta-Hydrolases"/>
    <property type="match status" value="1"/>
</dbReference>
<gene>
    <name evidence="3" type="ORF">N788_05670</name>
</gene>
<feature type="domain" description="AB hydrolase-1" evidence="2">
    <location>
        <begin position="66"/>
        <end position="214"/>
    </location>
</feature>
<dbReference type="Gene3D" id="3.40.50.1820">
    <property type="entry name" value="alpha/beta hydrolase"/>
    <property type="match status" value="1"/>
</dbReference>
<reference evidence="3 4" key="2">
    <citation type="journal article" date="2015" name="Stand. Genomic Sci.">
        <title>High quality draft genomic sequence of Arenimonas donghaensis DSM 18148(T).</title>
        <authorList>
            <person name="Chen F."/>
            <person name="Wang H."/>
            <person name="Cao Y."/>
            <person name="Li X."/>
            <person name="Wang G."/>
        </authorList>
    </citation>
    <scope>NUCLEOTIDE SEQUENCE [LARGE SCALE GENOMIC DNA]</scope>
    <source>
        <strain evidence="3 4">HO3-R19</strain>
    </source>
</reference>
<dbReference type="AlphaFoldDB" id="A0A087MGN0"/>
<comment type="caution">
    <text evidence="3">The sequence shown here is derived from an EMBL/GenBank/DDBJ whole genome shotgun (WGS) entry which is preliminary data.</text>
</comment>
<dbReference type="STRING" id="1121014.N788_05670"/>
<dbReference type="Pfam" id="PF12697">
    <property type="entry name" value="Abhydrolase_6"/>
    <property type="match status" value="1"/>
</dbReference>
<dbReference type="PANTHER" id="PTHR43798:SF33">
    <property type="entry name" value="HYDROLASE, PUTATIVE (AFU_ORTHOLOGUE AFUA_2G14860)-RELATED"/>
    <property type="match status" value="1"/>
</dbReference>
<reference evidence="4" key="1">
    <citation type="submission" date="2013-08" db="EMBL/GenBank/DDBJ databases">
        <title>Genome sequencing of Arenimonas donghaensis.</title>
        <authorList>
            <person name="Chen F."/>
            <person name="Wang G."/>
        </authorList>
    </citation>
    <scope>NUCLEOTIDE SEQUENCE [LARGE SCALE GENOMIC DNA]</scope>
    <source>
        <strain evidence="4">HO3-R19</strain>
    </source>
</reference>
<evidence type="ECO:0000313" key="4">
    <source>
        <dbReference type="Proteomes" id="UP000029085"/>
    </source>
</evidence>
<accession>A0A087MGN0</accession>
<dbReference type="InterPro" id="IPR050266">
    <property type="entry name" value="AB_hydrolase_sf"/>
</dbReference>
<evidence type="ECO:0000313" key="3">
    <source>
        <dbReference type="EMBL" id="KFL36033.1"/>
    </source>
</evidence>
<keyword evidence="4" id="KW-1185">Reference proteome</keyword>
<protein>
    <recommendedName>
        <fullName evidence="2">AB hydrolase-1 domain-containing protein</fullName>
    </recommendedName>
</protein>
<sequence>MRIPETYRVLNRLLSPVLPGFMGRLASKLFLTARPSHGSAAVGGAASVVALGNGAHAWVYGSGPAVFLLHGWSAGPGSLSPFVSPLLERGYQVVAIRAPGHDPDSPGQSHPTAFMDSLLRAREILGRPAVVIGHSMGAGSALAAQSQGLGAGRLVLIAGPASVSGVFDRFIRQSALSEAAGKAFRREVVQAAGRDESFFDAARYAGEVDAPVLLVHDMGDQEIPYAEAQALLGILPRSQLLTTSGLGHRRILRDTRMLNDVLAFVTSRPPHPSNLPASGESRHGLAPA</sequence>
<evidence type="ECO:0000256" key="1">
    <source>
        <dbReference type="SAM" id="MobiDB-lite"/>
    </source>
</evidence>
<dbReference type="PANTHER" id="PTHR43798">
    <property type="entry name" value="MONOACYLGLYCEROL LIPASE"/>
    <property type="match status" value="1"/>
</dbReference>
<proteinExistence type="predicted"/>
<dbReference type="GO" id="GO:0016020">
    <property type="term" value="C:membrane"/>
    <property type="evidence" value="ECO:0007669"/>
    <property type="project" value="TreeGrafter"/>
</dbReference>
<dbReference type="OrthoDB" id="9785847at2"/>
<dbReference type="PATRIC" id="fig|1121014.3.peg.2040"/>
<dbReference type="InterPro" id="IPR029058">
    <property type="entry name" value="AB_hydrolase_fold"/>
</dbReference>
<evidence type="ECO:0000259" key="2">
    <source>
        <dbReference type="Pfam" id="PF12697"/>
    </source>
</evidence>
<dbReference type="EMBL" id="AVCJ01000034">
    <property type="protein sequence ID" value="KFL36033.1"/>
    <property type="molecule type" value="Genomic_DNA"/>
</dbReference>
<organism evidence="3 4">
    <name type="scientific">Arenimonas donghaensis DSM 18148 = HO3-R19</name>
    <dbReference type="NCBI Taxonomy" id="1121014"/>
    <lineage>
        <taxon>Bacteria</taxon>
        <taxon>Pseudomonadati</taxon>
        <taxon>Pseudomonadota</taxon>
        <taxon>Gammaproteobacteria</taxon>
        <taxon>Lysobacterales</taxon>
        <taxon>Lysobacteraceae</taxon>
        <taxon>Arenimonas</taxon>
    </lineage>
</organism>
<dbReference type="RefSeq" id="WP_034224790.1">
    <property type="nucleotide sequence ID" value="NZ_AVCJ01000034.1"/>
</dbReference>
<feature type="region of interest" description="Disordered" evidence="1">
    <location>
        <begin position="269"/>
        <end position="288"/>
    </location>
</feature>
<name>A0A087MGN0_9GAMM</name>